<comment type="subunit">
    <text evidence="7">Monomer.</text>
</comment>
<dbReference type="PANTHER" id="PTHR43311">
    <property type="entry name" value="GLUTAMATE--TRNA LIGASE"/>
    <property type="match status" value="1"/>
</dbReference>
<evidence type="ECO:0000313" key="11">
    <source>
        <dbReference type="Proteomes" id="UP000095237"/>
    </source>
</evidence>
<keyword evidence="2 7" id="KW-0436">Ligase</keyword>
<dbReference type="CDD" id="cd00808">
    <property type="entry name" value="GluRS_core"/>
    <property type="match status" value="1"/>
</dbReference>
<feature type="short sequence motif" description="'HIGH' region" evidence="7">
    <location>
        <begin position="10"/>
        <end position="20"/>
    </location>
</feature>
<evidence type="ECO:0000259" key="8">
    <source>
        <dbReference type="Pfam" id="PF00749"/>
    </source>
</evidence>
<comment type="function">
    <text evidence="7">Catalyzes the attachment of glutamate to tRNA(Glu) in a two-step reaction: glutamate is first activated by ATP to form Glu-AMP and then transferred to the acceptor end of tRNA(Glu).</text>
</comment>
<dbReference type="GO" id="GO:0000049">
    <property type="term" value="F:tRNA binding"/>
    <property type="evidence" value="ECO:0007669"/>
    <property type="project" value="InterPro"/>
</dbReference>
<keyword evidence="5 7" id="KW-0648">Protein biosynthesis</keyword>
<keyword evidence="7" id="KW-0479">Metal-binding</keyword>
<feature type="domain" description="Glutamyl/glutaminyl-tRNA synthetase class Ib catalytic" evidence="8">
    <location>
        <begin position="4"/>
        <end position="323"/>
    </location>
</feature>
<reference evidence="10 11" key="1">
    <citation type="submission" date="2015-11" db="EMBL/GenBank/DDBJ databases">
        <title>Evidence for parallel genomic evolution in an endosymbiosis of termite gut flagellates.</title>
        <authorList>
            <person name="Zheng H."/>
        </authorList>
    </citation>
    <scope>NUCLEOTIDE SEQUENCE [LARGE SCALE GENOMIC DNA]</scope>
    <source>
        <strain evidence="10 11">CET450</strain>
    </source>
</reference>
<dbReference type="GO" id="GO:0008270">
    <property type="term" value="F:zinc ion binding"/>
    <property type="evidence" value="ECO:0007669"/>
    <property type="project" value="UniProtKB-UniRule"/>
</dbReference>
<protein>
    <recommendedName>
        <fullName evidence="7">Glutamate--tRNA ligase</fullName>
        <ecNumber evidence="7">6.1.1.17</ecNumber>
    </recommendedName>
    <alternativeName>
        <fullName evidence="7">Glutamyl-tRNA synthetase</fullName>
        <shortName evidence="7">GluRS</shortName>
    </alternativeName>
</protein>
<evidence type="ECO:0000256" key="3">
    <source>
        <dbReference type="ARBA" id="ARBA00022741"/>
    </source>
</evidence>
<dbReference type="FunFam" id="3.40.50.620:FF:000045">
    <property type="entry name" value="Glutamate--tRNA ligase, mitochondrial"/>
    <property type="match status" value="1"/>
</dbReference>
<evidence type="ECO:0000313" key="10">
    <source>
        <dbReference type="EMBL" id="OEG69181.1"/>
    </source>
</evidence>
<dbReference type="Proteomes" id="UP000095237">
    <property type="component" value="Unassembled WGS sequence"/>
</dbReference>
<gene>
    <name evidence="7" type="primary">gltX</name>
    <name evidence="10" type="ORF">ATZ36_11015</name>
</gene>
<dbReference type="SUPFAM" id="SSF52374">
    <property type="entry name" value="Nucleotidylyl transferase"/>
    <property type="match status" value="1"/>
</dbReference>
<accession>A0A1E5IFG4</accession>
<dbReference type="InterPro" id="IPR004527">
    <property type="entry name" value="Glu-tRNA-ligase_bac/mito"/>
</dbReference>
<comment type="caution">
    <text evidence="10">The sequence shown here is derived from an EMBL/GenBank/DDBJ whole genome shotgun (WGS) entry which is preliminary data.</text>
</comment>
<feature type="binding site" evidence="7">
    <location>
        <position position="139"/>
    </location>
    <ligand>
        <name>Zn(2+)</name>
        <dbReference type="ChEBI" id="CHEBI:29105"/>
    </ligand>
</feature>
<dbReference type="NCBIfam" id="TIGR00464">
    <property type="entry name" value="gltX_bact"/>
    <property type="match status" value="1"/>
</dbReference>
<comment type="catalytic activity">
    <reaction evidence="7">
        <text>tRNA(Glu) + L-glutamate + ATP = L-glutamyl-tRNA(Glu) + AMP + diphosphate</text>
        <dbReference type="Rhea" id="RHEA:23540"/>
        <dbReference type="Rhea" id="RHEA-COMP:9663"/>
        <dbReference type="Rhea" id="RHEA-COMP:9680"/>
        <dbReference type="ChEBI" id="CHEBI:29985"/>
        <dbReference type="ChEBI" id="CHEBI:30616"/>
        <dbReference type="ChEBI" id="CHEBI:33019"/>
        <dbReference type="ChEBI" id="CHEBI:78442"/>
        <dbReference type="ChEBI" id="CHEBI:78520"/>
        <dbReference type="ChEBI" id="CHEBI:456215"/>
        <dbReference type="EC" id="6.1.1.17"/>
    </reaction>
</comment>
<dbReference type="GO" id="GO:0005524">
    <property type="term" value="F:ATP binding"/>
    <property type="evidence" value="ECO:0007669"/>
    <property type="project" value="UniProtKB-UniRule"/>
</dbReference>
<dbReference type="InterPro" id="IPR045462">
    <property type="entry name" value="aa-tRNA-synth_I_cd-bd"/>
</dbReference>
<feature type="binding site" evidence="7">
    <location>
        <position position="257"/>
    </location>
    <ligand>
        <name>ATP</name>
        <dbReference type="ChEBI" id="CHEBI:30616"/>
    </ligand>
</feature>
<feature type="domain" description="Aminoacyl-tRNA synthetase class I anticodon-binding" evidence="9">
    <location>
        <begin position="337"/>
        <end position="488"/>
    </location>
</feature>
<dbReference type="Pfam" id="PF19269">
    <property type="entry name" value="Anticodon_2"/>
    <property type="match status" value="1"/>
</dbReference>
<dbReference type="InterPro" id="IPR020058">
    <property type="entry name" value="Glu/Gln-tRNA-synth_Ib_cat-dom"/>
</dbReference>
<name>A0A1E5IFG4_ENDTX</name>
<feature type="binding site" evidence="7">
    <location>
        <position position="137"/>
    </location>
    <ligand>
        <name>Zn(2+)</name>
        <dbReference type="ChEBI" id="CHEBI:29105"/>
    </ligand>
</feature>
<dbReference type="AlphaFoldDB" id="A0A1E5IFG4"/>
<evidence type="ECO:0000259" key="9">
    <source>
        <dbReference type="Pfam" id="PF19269"/>
    </source>
</evidence>
<dbReference type="Pfam" id="PF00749">
    <property type="entry name" value="tRNA-synt_1c"/>
    <property type="match status" value="1"/>
</dbReference>
<keyword evidence="7" id="KW-0963">Cytoplasm</keyword>
<evidence type="ECO:0000256" key="7">
    <source>
        <dbReference type="HAMAP-Rule" id="MF_00022"/>
    </source>
</evidence>
<evidence type="ECO:0000256" key="2">
    <source>
        <dbReference type="ARBA" id="ARBA00022598"/>
    </source>
</evidence>
<dbReference type="InterPro" id="IPR001412">
    <property type="entry name" value="aa-tRNA-synth_I_CS"/>
</dbReference>
<feature type="binding site" evidence="7">
    <location>
        <position position="110"/>
    </location>
    <ligand>
        <name>Zn(2+)</name>
        <dbReference type="ChEBI" id="CHEBI:29105"/>
    </ligand>
</feature>
<dbReference type="SUPFAM" id="SSF48163">
    <property type="entry name" value="An anticodon-binding domain of class I aminoacyl-tRNA synthetases"/>
    <property type="match status" value="1"/>
</dbReference>
<feature type="binding site" evidence="7">
    <location>
        <position position="112"/>
    </location>
    <ligand>
        <name>Zn(2+)</name>
        <dbReference type="ChEBI" id="CHEBI:29105"/>
    </ligand>
</feature>
<keyword evidence="7" id="KW-0862">Zinc</keyword>
<dbReference type="HAMAP" id="MF_00022">
    <property type="entry name" value="Glu_tRNA_synth_type1"/>
    <property type="match status" value="1"/>
</dbReference>
<sequence>MSDIRVRFAPSPTGDLHIGGVRTALFNWLFAKNKGGKFILRIEDTDEMRSTEESAKVILDAMKWLELEWDEGPGNENLKYSPYSQMERKERGIYRKYADELVADELAYPCYCTPEEVDVMRKKARTDKLPPKYDGRCRHLTPGQRKQKEIDGRKSVIRFKMSGSGTTVLNDIIRGRVEFDNSLLDDFVIMKASGVPAYNFACVVDDYLMEITHVLRGDDHISNAPRQMHIYNALGWKMPEFAHVSMILGADGARLSKRHGHTSVLEYRKEGYLWETLINYLVLLGWSTEDSQQIFTVEELKQKFSIKRCGISPSIFDPAKLLWLNGEKIRSKTSKQIYELFIDWLKYTDNEKLTETWDVELLKKALILEHDKIKLLKDIPSLVDFFFTKDVGYEEEAVKKTLLSEKSKDIAKLVLTESAARLPNQHDFSAVSLEEYARGLAAEKNIKTGQVFHPIRVAISGRMQGPGLFQMMEVMGKEDVVRRINVAINKFFQK</sequence>
<dbReference type="GO" id="GO:0005829">
    <property type="term" value="C:cytosol"/>
    <property type="evidence" value="ECO:0007669"/>
    <property type="project" value="TreeGrafter"/>
</dbReference>
<comment type="subcellular location">
    <subcellularLocation>
        <location evidence="7">Cytoplasm</location>
    </subcellularLocation>
</comment>
<comment type="similarity">
    <text evidence="1 7">Belongs to the class-I aminoacyl-tRNA synthetase family. Glutamate--tRNA ligase type 1 subfamily.</text>
</comment>
<keyword evidence="6 7" id="KW-0030">Aminoacyl-tRNA synthetase</keyword>
<keyword evidence="11" id="KW-1185">Reference proteome</keyword>
<dbReference type="Gene3D" id="3.40.50.620">
    <property type="entry name" value="HUPs"/>
    <property type="match status" value="1"/>
</dbReference>
<keyword evidence="4 7" id="KW-0067">ATP-binding</keyword>
<evidence type="ECO:0000256" key="4">
    <source>
        <dbReference type="ARBA" id="ARBA00022840"/>
    </source>
</evidence>
<dbReference type="InterPro" id="IPR033910">
    <property type="entry name" value="GluRS_core"/>
</dbReference>
<dbReference type="GO" id="GO:0006424">
    <property type="term" value="P:glutamyl-tRNA aminoacylation"/>
    <property type="evidence" value="ECO:0007669"/>
    <property type="project" value="UniProtKB-UniRule"/>
</dbReference>
<dbReference type="PANTHER" id="PTHR43311:SF2">
    <property type="entry name" value="GLUTAMATE--TRNA LIGASE, MITOCHONDRIAL-RELATED"/>
    <property type="match status" value="1"/>
</dbReference>
<dbReference type="PRINTS" id="PR00987">
    <property type="entry name" value="TRNASYNTHGLU"/>
</dbReference>
<evidence type="ECO:0000256" key="1">
    <source>
        <dbReference type="ARBA" id="ARBA00007894"/>
    </source>
</evidence>
<dbReference type="GO" id="GO:0004818">
    <property type="term" value="F:glutamate-tRNA ligase activity"/>
    <property type="evidence" value="ECO:0007669"/>
    <property type="project" value="UniProtKB-UniRule"/>
</dbReference>
<evidence type="ECO:0000256" key="5">
    <source>
        <dbReference type="ARBA" id="ARBA00022917"/>
    </source>
</evidence>
<dbReference type="InterPro" id="IPR014729">
    <property type="entry name" value="Rossmann-like_a/b/a_fold"/>
</dbReference>
<keyword evidence="3 7" id="KW-0547">Nucleotide-binding</keyword>
<dbReference type="EMBL" id="LNVX01000820">
    <property type="protein sequence ID" value="OEG69181.1"/>
    <property type="molecule type" value="Genomic_DNA"/>
</dbReference>
<evidence type="ECO:0000256" key="6">
    <source>
        <dbReference type="ARBA" id="ARBA00023146"/>
    </source>
</evidence>
<dbReference type="InterPro" id="IPR000924">
    <property type="entry name" value="Glu/Gln-tRNA-synth"/>
</dbReference>
<dbReference type="PROSITE" id="PS00178">
    <property type="entry name" value="AA_TRNA_LIGASE_I"/>
    <property type="match status" value="1"/>
</dbReference>
<dbReference type="EC" id="6.1.1.17" evidence="7"/>
<feature type="short sequence motif" description="'KMSKS' region" evidence="7">
    <location>
        <begin position="254"/>
        <end position="258"/>
    </location>
</feature>
<organism evidence="10 11">
    <name type="scientific">Endomicrobium trichonymphae</name>
    <dbReference type="NCBI Taxonomy" id="1408204"/>
    <lineage>
        <taxon>Bacteria</taxon>
        <taxon>Pseudomonadati</taxon>
        <taxon>Elusimicrobiota</taxon>
        <taxon>Endomicrobiia</taxon>
        <taxon>Endomicrobiales</taxon>
        <taxon>Endomicrobiaceae</taxon>
        <taxon>Candidatus Endomicrobiellum</taxon>
    </lineage>
</organism>
<dbReference type="InterPro" id="IPR020751">
    <property type="entry name" value="aa-tRNA-synth_I_codon-bd_sub2"/>
</dbReference>
<comment type="cofactor">
    <cofactor evidence="7">
        <name>Zn(2+)</name>
        <dbReference type="ChEBI" id="CHEBI:29105"/>
    </cofactor>
    <text evidence="7">Binds 1 zinc ion per subunit.</text>
</comment>
<dbReference type="Gene3D" id="1.10.10.350">
    <property type="match status" value="1"/>
</dbReference>
<dbReference type="InterPro" id="IPR008925">
    <property type="entry name" value="aa_tRNA-synth_I_cd-bd_sf"/>
</dbReference>
<proteinExistence type="inferred from homology"/>
<dbReference type="InterPro" id="IPR049940">
    <property type="entry name" value="GluQ/Sye"/>
</dbReference>